<name>A0A7K1Y3U3_9SPHI</name>
<feature type="domain" description="Phage shock protein PspC N-terminal" evidence="8">
    <location>
        <begin position="3"/>
        <end position="60"/>
    </location>
</feature>
<proteinExistence type="predicted"/>
<dbReference type="RefSeq" id="WP_160908959.1">
    <property type="nucleotide sequence ID" value="NZ_WVHS01000007.1"/>
</dbReference>
<accession>A0A7K1Y3U3</accession>
<protein>
    <submittedName>
        <fullName evidence="10">PspC domain-containing protein</fullName>
    </submittedName>
</protein>
<comment type="subcellular location">
    <subcellularLocation>
        <location evidence="1">Cell membrane</location>
        <topology evidence="1">Single-pass membrane protein</topology>
    </subcellularLocation>
</comment>
<feature type="transmembrane region" description="Helical" evidence="7">
    <location>
        <begin position="133"/>
        <end position="152"/>
    </location>
</feature>
<evidence type="ECO:0000256" key="2">
    <source>
        <dbReference type="ARBA" id="ARBA00022475"/>
    </source>
</evidence>
<dbReference type="Pfam" id="PF04024">
    <property type="entry name" value="PspC"/>
    <property type="match status" value="1"/>
</dbReference>
<dbReference type="EMBL" id="WVHS01000007">
    <property type="protein sequence ID" value="MXV17954.1"/>
    <property type="molecule type" value="Genomic_DNA"/>
</dbReference>
<reference evidence="10 11" key="1">
    <citation type="submission" date="2019-11" db="EMBL/GenBank/DDBJ databases">
        <title>Pedobacter sp. HMF7056 Genome sequencing and assembly.</title>
        <authorList>
            <person name="Kang H."/>
            <person name="Kim H."/>
            <person name="Joh K."/>
        </authorList>
    </citation>
    <scope>NUCLEOTIDE SEQUENCE [LARGE SCALE GENOMIC DNA]</scope>
    <source>
        <strain evidence="10 11">HMF7056</strain>
    </source>
</reference>
<evidence type="ECO:0000256" key="1">
    <source>
        <dbReference type="ARBA" id="ARBA00004162"/>
    </source>
</evidence>
<evidence type="ECO:0000313" key="11">
    <source>
        <dbReference type="Proteomes" id="UP000451233"/>
    </source>
</evidence>
<dbReference type="InterPro" id="IPR054331">
    <property type="entry name" value="LiaF_TM"/>
</dbReference>
<feature type="compositionally biased region" description="Polar residues" evidence="6">
    <location>
        <begin position="179"/>
        <end position="190"/>
    </location>
</feature>
<sequence>MEKKLQRDENNKMIGGVCAGLAAYFDWEVTWVRIAFLVALVSGGAGFPAYIILWIAVPKKPFMPFGNPNPGAAPDYRVYNSDRPYPGATPQPDFSSQYAGKKKDDSGKLVAGFILIGVGVCFLINQLNILPLWFAFWKLWPLALIIPGIMLLTKAARTPESPVVAPKQPIDLPEEEPTANPNTTDPSQNI</sequence>
<keyword evidence="5 7" id="KW-0472">Membrane</keyword>
<keyword evidence="2" id="KW-1003">Cell membrane</keyword>
<keyword evidence="4 7" id="KW-1133">Transmembrane helix</keyword>
<evidence type="ECO:0000256" key="6">
    <source>
        <dbReference type="SAM" id="MobiDB-lite"/>
    </source>
</evidence>
<evidence type="ECO:0000259" key="9">
    <source>
        <dbReference type="Pfam" id="PF22570"/>
    </source>
</evidence>
<feature type="region of interest" description="Disordered" evidence="6">
    <location>
        <begin position="162"/>
        <end position="190"/>
    </location>
</feature>
<organism evidence="10 11">
    <name type="scientific">Hufsiella ginkgonis</name>
    <dbReference type="NCBI Taxonomy" id="2695274"/>
    <lineage>
        <taxon>Bacteria</taxon>
        <taxon>Pseudomonadati</taxon>
        <taxon>Bacteroidota</taxon>
        <taxon>Sphingobacteriia</taxon>
        <taxon>Sphingobacteriales</taxon>
        <taxon>Sphingobacteriaceae</taxon>
        <taxon>Hufsiella</taxon>
    </lineage>
</organism>
<evidence type="ECO:0000256" key="4">
    <source>
        <dbReference type="ARBA" id="ARBA00022989"/>
    </source>
</evidence>
<keyword evidence="3 7" id="KW-0812">Transmembrane</keyword>
<dbReference type="PANTHER" id="PTHR33885:SF3">
    <property type="entry name" value="PHAGE SHOCK PROTEIN C"/>
    <property type="match status" value="1"/>
</dbReference>
<dbReference type="GO" id="GO:0005886">
    <property type="term" value="C:plasma membrane"/>
    <property type="evidence" value="ECO:0007669"/>
    <property type="project" value="UniProtKB-SubCell"/>
</dbReference>
<evidence type="ECO:0000256" key="5">
    <source>
        <dbReference type="ARBA" id="ARBA00023136"/>
    </source>
</evidence>
<keyword evidence="11" id="KW-1185">Reference proteome</keyword>
<dbReference type="Proteomes" id="UP000451233">
    <property type="component" value="Unassembled WGS sequence"/>
</dbReference>
<dbReference type="InterPro" id="IPR007168">
    <property type="entry name" value="Phageshock_PspC_N"/>
</dbReference>
<comment type="caution">
    <text evidence="10">The sequence shown here is derived from an EMBL/GenBank/DDBJ whole genome shotgun (WGS) entry which is preliminary data.</text>
</comment>
<evidence type="ECO:0000256" key="3">
    <source>
        <dbReference type="ARBA" id="ARBA00022692"/>
    </source>
</evidence>
<dbReference type="AlphaFoldDB" id="A0A7K1Y3U3"/>
<feature type="domain" description="LiaF transmembrane" evidence="9">
    <location>
        <begin position="111"/>
        <end position="155"/>
    </location>
</feature>
<evidence type="ECO:0000313" key="10">
    <source>
        <dbReference type="EMBL" id="MXV17954.1"/>
    </source>
</evidence>
<evidence type="ECO:0000256" key="7">
    <source>
        <dbReference type="SAM" id="Phobius"/>
    </source>
</evidence>
<feature type="transmembrane region" description="Helical" evidence="7">
    <location>
        <begin position="34"/>
        <end position="57"/>
    </location>
</feature>
<dbReference type="PANTHER" id="PTHR33885">
    <property type="entry name" value="PHAGE SHOCK PROTEIN C"/>
    <property type="match status" value="1"/>
</dbReference>
<feature type="transmembrane region" description="Helical" evidence="7">
    <location>
        <begin position="109"/>
        <end position="127"/>
    </location>
</feature>
<dbReference type="Pfam" id="PF22570">
    <property type="entry name" value="LiaF-TM"/>
    <property type="match status" value="1"/>
</dbReference>
<gene>
    <name evidence="10" type="ORF">GS398_21845</name>
</gene>
<dbReference type="InterPro" id="IPR052027">
    <property type="entry name" value="PspC"/>
</dbReference>
<evidence type="ECO:0000259" key="8">
    <source>
        <dbReference type="Pfam" id="PF04024"/>
    </source>
</evidence>